<feature type="compositionally biased region" description="Basic and acidic residues" evidence="10">
    <location>
        <begin position="224"/>
        <end position="240"/>
    </location>
</feature>
<accession>A0A409WF98</accession>
<feature type="domain" description="RRM" evidence="11">
    <location>
        <begin position="2"/>
        <end position="83"/>
    </location>
</feature>
<dbReference type="PANTHER" id="PTHR48025:SF1">
    <property type="entry name" value="RRM DOMAIN-CONTAINING PROTEIN"/>
    <property type="match status" value="1"/>
</dbReference>
<comment type="subcellular location">
    <subcellularLocation>
        <location evidence="1">Nucleus</location>
    </subcellularLocation>
</comment>
<dbReference type="PANTHER" id="PTHR48025">
    <property type="entry name" value="OS02G0815200 PROTEIN"/>
    <property type="match status" value="1"/>
</dbReference>
<dbReference type="GO" id="GO:1990904">
    <property type="term" value="C:ribonucleoprotein complex"/>
    <property type="evidence" value="ECO:0007669"/>
    <property type="project" value="UniProtKB-KW"/>
</dbReference>
<dbReference type="STRING" id="181874.A0A409WF98"/>
<dbReference type="CDD" id="cd12568">
    <property type="entry name" value="RRM3_MRD1"/>
    <property type="match status" value="1"/>
</dbReference>
<dbReference type="AlphaFoldDB" id="A0A409WF98"/>
<dbReference type="EMBL" id="NHTK01005502">
    <property type="protein sequence ID" value="PPQ77176.1"/>
    <property type="molecule type" value="Genomic_DNA"/>
</dbReference>
<name>A0A409WF98_9AGAR</name>
<feature type="domain" description="RRM" evidence="11">
    <location>
        <begin position="443"/>
        <end position="515"/>
    </location>
</feature>
<evidence type="ECO:0000256" key="6">
    <source>
        <dbReference type="ARBA" id="ARBA00022884"/>
    </source>
</evidence>
<feature type="region of interest" description="Disordered" evidence="10">
    <location>
        <begin position="765"/>
        <end position="797"/>
    </location>
</feature>
<dbReference type="Pfam" id="PF00076">
    <property type="entry name" value="RRM_1"/>
    <property type="match status" value="5"/>
</dbReference>
<dbReference type="Gene3D" id="3.30.70.330">
    <property type="match status" value="5"/>
</dbReference>
<dbReference type="GO" id="GO:0003729">
    <property type="term" value="F:mRNA binding"/>
    <property type="evidence" value="ECO:0007669"/>
    <property type="project" value="TreeGrafter"/>
</dbReference>
<evidence type="ECO:0000256" key="4">
    <source>
        <dbReference type="ARBA" id="ARBA00022552"/>
    </source>
</evidence>
<dbReference type="GO" id="GO:0006364">
    <property type="term" value="P:rRNA processing"/>
    <property type="evidence" value="ECO:0007669"/>
    <property type="project" value="UniProtKB-KW"/>
</dbReference>
<comment type="caution">
    <text evidence="12">The sequence shown here is derived from an EMBL/GenBank/DDBJ whole genome shotgun (WGS) entry which is preliminary data.</text>
</comment>
<proteinExistence type="inferred from homology"/>
<keyword evidence="7" id="KW-0539">Nucleus</keyword>
<evidence type="ECO:0000256" key="8">
    <source>
        <dbReference type="ARBA" id="ARBA00023274"/>
    </source>
</evidence>
<keyword evidence="6 9" id="KW-0694">RNA-binding</keyword>
<gene>
    <name evidence="12" type="ORF">CVT24_009879</name>
</gene>
<dbReference type="InterPro" id="IPR035979">
    <property type="entry name" value="RBD_domain_sf"/>
</dbReference>
<dbReference type="InterPro" id="IPR050502">
    <property type="entry name" value="Euk_RNA-bind_prot"/>
</dbReference>
<dbReference type="OrthoDB" id="439639at2759"/>
<feature type="region of interest" description="Disordered" evidence="10">
    <location>
        <begin position="540"/>
        <end position="566"/>
    </location>
</feature>
<keyword evidence="8" id="KW-0687">Ribonucleoprotein</keyword>
<dbReference type="SUPFAM" id="SSF54928">
    <property type="entry name" value="RNA-binding domain, RBD"/>
    <property type="match status" value="3"/>
</dbReference>
<keyword evidence="4" id="KW-0698">rRNA processing</keyword>
<feature type="domain" description="RRM" evidence="11">
    <location>
        <begin position="569"/>
        <end position="652"/>
    </location>
</feature>
<evidence type="ECO:0000256" key="9">
    <source>
        <dbReference type="PROSITE-ProRule" id="PRU00176"/>
    </source>
</evidence>
<evidence type="ECO:0000256" key="7">
    <source>
        <dbReference type="ARBA" id="ARBA00023242"/>
    </source>
</evidence>
<dbReference type="CDD" id="cd12320">
    <property type="entry name" value="RRM6_RBM19_RRM5_MRD1"/>
    <property type="match status" value="1"/>
</dbReference>
<dbReference type="Proteomes" id="UP000284842">
    <property type="component" value="Unassembled WGS sequence"/>
</dbReference>
<feature type="domain" description="RRM" evidence="11">
    <location>
        <begin position="675"/>
        <end position="752"/>
    </location>
</feature>
<evidence type="ECO:0000256" key="1">
    <source>
        <dbReference type="ARBA" id="ARBA00004123"/>
    </source>
</evidence>
<evidence type="ECO:0000256" key="2">
    <source>
        <dbReference type="ARBA" id="ARBA00008033"/>
    </source>
</evidence>
<feature type="region of interest" description="Disordered" evidence="10">
    <location>
        <begin position="137"/>
        <end position="186"/>
    </location>
</feature>
<feature type="region of interest" description="Disordered" evidence="10">
    <location>
        <begin position="24"/>
        <end position="44"/>
    </location>
</feature>
<organism evidence="12 13">
    <name type="scientific">Panaeolus cyanescens</name>
    <dbReference type="NCBI Taxonomy" id="181874"/>
    <lineage>
        <taxon>Eukaryota</taxon>
        <taxon>Fungi</taxon>
        <taxon>Dikarya</taxon>
        <taxon>Basidiomycota</taxon>
        <taxon>Agaricomycotina</taxon>
        <taxon>Agaricomycetes</taxon>
        <taxon>Agaricomycetidae</taxon>
        <taxon>Agaricales</taxon>
        <taxon>Agaricineae</taxon>
        <taxon>Galeropsidaceae</taxon>
        <taxon>Panaeolus</taxon>
    </lineage>
</organism>
<dbReference type="CDD" id="cd12565">
    <property type="entry name" value="RRM1_MRD1"/>
    <property type="match status" value="1"/>
</dbReference>
<evidence type="ECO:0000259" key="11">
    <source>
        <dbReference type="PROSITE" id="PS50102"/>
    </source>
</evidence>
<protein>
    <recommendedName>
        <fullName evidence="3">Multiple RNA-binding domain-containing protein 1</fullName>
    </recommendedName>
</protein>
<feature type="region of interest" description="Disordered" evidence="10">
    <location>
        <begin position="201"/>
        <end position="240"/>
    </location>
</feature>
<dbReference type="InterPro" id="IPR012677">
    <property type="entry name" value="Nucleotide-bd_a/b_plait_sf"/>
</dbReference>
<dbReference type="InterPro" id="IPR034482">
    <property type="entry name" value="Mrd1_RRM3"/>
</dbReference>
<dbReference type="GO" id="GO:0005634">
    <property type="term" value="C:nucleus"/>
    <property type="evidence" value="ECO:0007669"/>
    <property type="project" value="UniProtKB-SubCell"/>
</dbReference>
<evidence type="ECO:0000313" key="12">
    <source>
        <dbReference type="EMBL" id="PPQ77176.1"/>
    </source>
</evidence>
<dbReference type="PROSITE" id="PS50102">
    <property type="entry name" value="RRM"/>
    <property type="match status" value="5"/>
</dbReference>
<evidence type="ECO:0000256" key="5">
    <source>
        <dbReference type="ARBA" id="ARBA00022737"/>
    </source>
</evidence>
<dbReference type="FunCoup" id="A0A409WF98">
    <property type="interactions" value="761"/>
</dbReference>
<evidence type="ECO:0000256" key="3">
    <source>
        <dbReference type="ARBA" id="ARBA00013428"/>
    </source>
</evidence>
<keyword evidence="5" id="KW-0677">Repeat</keyword>
<dbReference type="InterPro" id="IPR000504">
    <property type="entry name" value="RRM_dom"/>
</dbReference>
<reference evidence="12 13" key="1">
    <citation type="journal article" date="2018" name="Evol. Lett.">
        <title>Horizontal gene cluster transfer increased hallucinogenic mushroom diversity.</title>
        <authorList>
            <person name="Reynolds H.T."/>
            <person name="Vijayakumar V."/>
            <person name="Gluck-Thaler E."/>
            <person name="Korotkin H.B."/>
            <person name="Matheny P.B."/>
            <person name="Slot J.C."/>
        </authorList>
    </citation>
    <scope>NUCLEOTIDE SEQUENCE [LARGE SCALE GENOMIC DNA]</scope>
    <source>
        <strain evidence="12 13">2629</strain>
    </source>
</reference>
<feature type="domain" description="RRM" evidence="11">
    <location>
        <begin position="248"/>
        <end position="326"/>
    </location>
</feature>
<evidence type="ECO:0000256" key="10">
    <source>
        <dbReference type="SAM" id="MobiDB-lite"/>
    </source>
</evidence>
<dbReference type="InParanoid" id="A0A409WF98"/>
<dbReference type="SMART" id="SM00360">
    <property type="entry name" value="RRM"/>
    <property type="match status" value="5"/>
</dbReference>
<feature type="region of interest" description="Disordered" evidence="10">
    <location>
        <begin position="81"/>
        <end position="120"/>
    </location>
</feature>
<comment type="similarity">
    <text evidence="2">Belongs to the RRM MRD1 family.</text>
</comment>
<evidence type="ECO:0000313" key="13">
    <source>
        <dbReference type="Proteomes" id="UP000284842"/>
    </source>
</evidence>
<sequence>MSRLIIKNLPTYATPETLRKHFSQTAGPGGNITDVKVSNRPDGRSRRFGFVGFKTQEEAQKAKEWFDRTFIGGAKISVDFSEGAKDAPTPRPNKKRRVDDDAKPPAPSKPQNTDESLSPKDAKLEEFMKVMKPKRGPAWANDAITPQPLLPDPQTSSGEPSTDGAPPVGEEMAGEESEVQGELSDMEWLRRRMSQKVADEVQEEKVFEQSDDEDDAPSGQLAKVEVDETVKQPEAPKDPTMETILHTGRLFLRNLAFSCTKEELQELFERFGTVSQVHIPMDPSTNQSKGMAYVTFAQASSALAAYKTLDKTSFQGRLLHILGAVDRKGFEVVEGEGKKKSLKDERADKKKKAASKEFNWSMLYMNSDAVASSIADRMGIPKADILNAETGSNAAVKLALAETHIIQETKQYLESQGVDLSSFGALAGSGDGGPVHHPKRSDTTILIKNIPYGTTTEQIEELFNPYGNLIRVLVPPAGTIAIVEFEKADEARKGFRGVAYRRLGNSVIYLEKGPVGMWLEGFDVENSKVAAPSGSSATTALPVVRVDGGSPDDEDEEAPTGQQSVQGGSTLYVKNLSFNTTQERLSKVFAHLPNFSFARIQTKPDPKGGTARLSMGYGFIGFKDKESARKALKSVHGFVLDGHALSVSFAGRGADEPDASKDAAGGVTSSKSRTTKMLVKNVPFEATKKDIRQLFSAHGQLKSVRLPKKFDARSRGFAFLEFVSRREAENAFNALRHTHLLGRHLVLEWAEEGEQDLDVLRKKAGAGFSTSKDMPGRKRKLDFMQKGDDADAEPLED</sequence>
<keyword evidence="13" id="KW-1185">Reference proteome</keyword>